<evidence type="ECO:0000259" key="8">
    <source>
        <dbReference type="PROSITE" id="PS50056"/>
    </source>
</evidence>
<dbReference type="InterPro" id="IPR000340">
    <property type="entry name" value="Dual-sp_phosphatase_cat-dom"/>
</dbReference>
<dbReference type="Gene3D" id="3.90.190.10">
    <property type="entry name" value="Protein tyrosine phosphatase superfamily"/>
    <property type="match status" value="1"/>
</dbReference>
<protein>
    <recommendedName>
        <fullName evidence="2">protein-tyrosine-phosphatase</fullName>
        <ecNumber evidence="2">3.1.3.48</ecNumber>
    </recommendedName>
</protein>
<feature type="active site" description="Phosphocysteine intermediate" evidence="5">
    <location>
        <position position="96"/>
    </location>
</feature>
<reference evidence="9 10" key="1">
    <citation type="submission" date="2017-04" db="EMBL/GenBank/DDBJ databases">
        <title>Draft genome sequence of Marssonina coronaria NL1: causal agent of apple blotch.</title>
        <authorList>
            <person name="Cheng Q."/>
        </authorList>
    </citation>
    <scope>NUCLEOTIDE SEQUENCE [LARGE SCALE GENOMIC DNA]</scope>
    <source>
        <strain evidence="9 10">NL1</strain>
    </source>
</reference>
<organism evidence="9 10">
    <name type="scientific">Diplocarpon coronariae</name>
    <dbReference type="NCBI Taxonomy" id="2795749"/>
    <lineage>
        <taxon>Eukaryota</taxon>
        <taxon>Fungi</taxon>
        <taxon>Dikarya</taxon>
        <taxon>Ascomycota</taxon>
        <taxon>Pezizomycotina</taxon>
        <taxon>Leotiomycetes</taxon>
        <taxon>Helotiales</taxon>
        <taxon>Drepanopezizaceae</taxon>
        <taxon>Diplocarpon</taxon>
    </lineage>
</organism>
<dbReference type="GO" id="GO:0005634">
    <property type="term" value="C:nucleus"/>
    <property type="evidence" value="ECO:0007669"/>
    <property type="project" value="TreeGrafter"/>
</dbReference>
<dbReference type="InterPro" id="IPR029021">
    <property type="entry name" value="Prot-tyrosine_phosphatase-like"/>
</dbReference>
<sequence>MALSRVPGDDELYVGGIFTLRRKNALEATGITHIVSVLKYDFKDFQDWEKFEQLSIEVDDVDDENLLVQFERTGKFIEDGLKSEKEGKGGRVLVHCAMGKSRSVTVTIAFLLRKYSHLTVKSALDLIRQSRPIAEPNDGFMAQLRLYKEMGCPRDIEAHPKYQRWLYDQEVGVALAAGMAPDRVRFRDEEEHVETSSGEKEIELRCRKCRRTLATTPYLVDHVPTPPKSQPFTSEGPISSLVPCQPPAALHSACTHHFLHPVSWMRPALEMGLLSGRLECPNPKCGGQLGRYAWQGMRCSCGVWICPAFSLQKGRVDEVTKRGETGLAQGSKPGALGSTTEAGRAAHGIRLPPGMRERENL</sequence>
<dbReference type="InterPro" id="IPR016278">
    <property type="entry name" value="DUSP12"/>
</dbReference>
<dbReference type="AlphaFoldDB" id="A0A218Z797"/>
<dbReference type="PANTHER" id="PTHR45848">
    <property type="entry name" value="DUAL SPECIFICITY PROTEIN PHOSPHATASE 12 FAMILY MEMBER"/>
    <property type="match status" value="1"/>
</dbReference>
<evidence type="ECO:0000256" key="6">
    <source>
        <dbReference type="SAM" id="MobiDB-lite"/>
    </source>
</evidence>
<dbReference type="Proteomes" id="UP000242519">
    <property type="component" value="Unassembled WGS sequence"/>
</dbReference>
<dbReference type="PANTHER" id="PTHR45848:SF4">
    <property type="entry name" value="DUAL SPECIFICITY PROTEIN PHOSPHATASE 12"/>
    <property type="match status" value="1"/>
</dbReference>
<keyword evidence="3" id="KW-0378">Hydrolase</keyword>
<keyword evidence="10" id="KW-1185">Reference proteome</keyword>
<dbReference type="CDD" id="cd14518">
    <property type="entry name" value="DSP_fungal_YVH1"/>
    <property type="match status" value="1"/>
</dbReference>
<dbReference type="EC" id="3.1.3.48" evidence="2"/>
<dbReference type="EMBL" id="MZNU01000175">
    <property type="protein sequence ID" value="OWP03642.1"/>
    <property type="molecule type" value="Genomic_DNA"/>
</dbReference>
<evidence type="ECO:0000259" key="7">
    <source>
        <dbReference type="PROSITE" id="PS50054"/>
    </source>
</evidence>
<dbReference type="InterPro" id="IPR020422">
    <property type="entry name" value="TYR_PHOSPHATASE_DUAL_dom"/>
</dbReference>
<evidence type="ECO:0000256" key="2">
    <source>
        <dbReference type="ARBA" id="ARBA00013064"/>
    </source>
</evidence>
<name>A0A218Z797_9HELO</name>
<gene>
    <name evidence="9" type="ORF">B2J93_3263</name>
</gene>
<feature type="region of interest" description="Disordered" evidence="6">
    <location>
        <begin position="324"/>
        <end position="361"/>
    </location>
</feature>
<comment type="caution">
    <text evidence="9">The sequence shown here is derived from an EMBL/GenBank/DDBJ whole genome shotgun (WGS) entry which is preliminary data.</text>
</comment>
<dbReference type="GO" id="GO:0004725">
    <property type="term" value="F:protein tyrosine phosphatase activity"/>
    <property type="evidence" value="ECO:0007669"/>
    <property type="project" value="UniProtKB-EC"/>
</dbReference>
<dbReference type="Pfam" id="PF00782">
    <property type="entry name" value="DSPc"/>
    <property type="match status" value="1"/>
</dbReference>
<dbReference type="InParanoid" id="A0A218Z797"/>
<comment type="similarity">
    <text evidence="1">Belongs to the protein-tyrosine phosphatase family. Non-receptor class dual specificity subfamily.</text>
</comment>
<dbReference type="PROSITE" id="PS50054">
    <property type="entry name" value="TYR_PHOSPHATASE_DUAL"/>
    <property type="match status" value="1"/>
</dbReference>
<keyword evidence="4" id="KW-0904">Protein phosphatase</keyword>
<dbReference type="PIRSF" id="PIRSF000941">
    <property type="entry name" value="DUSP12"/>
    <property type="match status" value="1"/>
</dbReference>
<dbReference type="InterPro" id="IPR000387">
    <property type="entry name" value="Tyr_Pase_dom"/>
</dbReference>
<evidence type="ECO:0000256" key="1">
    <source>
        <dbReference type="ARBA" id="ARBA00008601"/>
    </source>
</evidence>
<evidence type="ECO:0000313" key="9">
    <source>
        <dbReference type="EMBL" id="OWP03642.1"/>
    </source>
</evidence>
<evidence type="ECO:0000256" key="4">
    <source>
        <dbReference type="ARBA" id="ARBA00022912"/>
    </source>
</evidence>
<accession>A0A218Z797</accession>
<dbReference type="STRING" id="503106.A0A218Z797"/>
<dbReference type="SUPFAM" id="SSF52799">
    <property type="entry name" value="(Phosphotyrosine protein) phosphatases II"/>
    <property type="match status" value="1"/>
</dbReference>
<dbReference type="SMART" id="SM00195">
    <property type="entry name" value="DSPc"/>
    <property type="match status" value="1"/>
</dbReference>
<dbReference type="PROSITE" id="PS50056">
    <property type="entry name" value="TYR_PHOSPHATASE_2"/>
    <property type="match status" value="1"/>
</dbReference>
<evidence type="ECO:0000256" key="3">
    <source>
        <dbReference type="ARBA" id="ARBA00022801"/>
    </source>
</evidence>
<dbReference type="FunCoup" id="A0A218Z797">
    <property type="interactions" value="733"/>
</dbReference>
<dbReference type="GO" id="GO:0008138">
    <property type="term" value="F:protein tyrosine/serine/threonine phosphatase activity"/>
    <property type="evidence" value="ECO:0007669"/>
    <property type="project" value="InterPro"/>
</dbReference>
<feature type="domain" description="Tyrosine specific protein phosphatases" evidence="8">
    <location>
        <begin position="71"/>
        <end position="132"/>
    </location>
</feature>
<evidence type="ECO:0000313" key="10">
    <source>
        <dbReference type="Proteomes" id="UP000242519"/>
    </source>
</evidence>
<proteinExistence type="inferred from homology"/>
<dbReference type="OrthoDB" id="2017893at2759"/>
<feature type="domain" description="Tyrosine-protein phosphatase" evidence="7">
    <location>
        <begin position="4"/>
        <end position="153"/>
    </location>
</feature>
<evidence type="ECO:0000256" key="5">
    <source>
        <dbReference type="PIRSR" id="PIRSR000941-50"/>
    </source>
</evidence>